<gene>
    <name evidence="2" type="ORF">BES08_23925</name>
</gene>
<keyword evidence="2" id="KW-0614">Plasmid</keyword>
<dbReference type="Pfam" id="PF10074">
    <property type="entry name" value="RovC_DNA-bd"/>
    <property type="match status" value="1"/>
</dbReference>
<evidence type="ECO:0000313" key="3">
    <source>
        <dbReference type="Proteomes" id="UP000094626"/>
    </source>
</evidence>
<protein>
    <submittedName>
        <fullName evidence="2">DUF2285 domain-containing protein</fullName>
    </submittedName>
</protein>
<organism evidence="2 3">
    <name type="scientific">Novosphingobium resinovorum</name>
    <dbReference type="NCBI Taxonomy" id="158500"/>
    <lineage>
        <taxon>Bacteria</taxon>
        <taxon>Pseudomonadati</taxon>
        <taxon>Pseudomonadota</taxon>
        <taxon>Alphaproteobacteria</taxon>
        <taxon>Sphingomonadales</taxon>
        <taxon>Sphingomonadaceae</taxon>
        <taxon>Novosphingobium</taxon>
    </lineage>
</organism>
<dbReference type="KEGG" id="nre:BES08_23925"/>
<sequence>MTSAVAPFDDIAPVSDELTEYDRAHIKLYMRLLDAADDGAEWAEVVNVLFGIDPVREPERARQVHDSHLGRARWMTQSGYRQLLRHPTDRT</sequence>
<proteinExistence type="predicted"/>
<evidence type="ECO:0000313" key="2">
    <source>
        <dbReference type="EMBL" id="AOR80159.1"/>
    </source>
</evidence>
<name>A0A1D8ADI3_9SPHN</name>
<dbReference type="EMBL" id="CP017076">
    <property type="protein sequence ID" value="AOR80159.1"/>
    <property type="molecule type" value="Genomic_DNA"/>
</dbReference>
<keyword evidence="3" id="KW-1185">Reference proteome</keyword>
<accession>A0A1D8ADI3</accession>
<dbReference type="RefSeq" id="WP_015740148.1">
    <property type="nucleotide sequence ID" value="NZ_CP017076.1"/>
</dbReference>
<dbReference type="Proteomes" id="UP000094626">
    <property type="component" value="Plasmid pSA1"/>
</dbReference>
<dbReference type="AlphaFoldDB" id="A0A1D8ADI3"/>
<dbReference type="OrthoDB" id="9811330at2"/>
<dbReference type="InterPro" id="IPR018754">
    <property type="entry name" value="RovC-like_DNA-bd"/>
</dbReference>
<feature type="domain" description="T6SS Transcription factor RovC-like DNA binding" evidence="1">
    <location>
        <begin position="14"/>
        <end position="85"/>
    </location>
</feature>
<geneLocation type="plasmid" evidence="2 3">
    <name>pSA1</name>
</geneLocation>
<evidence type="ECO:0000259" key="1">
    <source>
        <dbReference type="Pfam" id="PF10074"/>
    </source>
</evidence>
<reference evidence="3" key="1">
    <citation type="journal article" date="2017" name="J. Biotechnol.">
        <title>Complete genome sequence of Novosphingobium resinovorum SA1, a versatile xenobiotic-degrading bacterium capable of utilizing sulfanilic acid.</title>
        <authorList>
            <person name="Hegedus B."/>
            <person name="Kos P.B."/>
            <person name="Balint B."/>
            <person name="Maroti G."/>
            <person name="Gan H.M."/>
            <person name="Perei K."/>
            <person name="Rakhely G."/>
        </authorList>
    </citation>
    <scope>NUCLEOTIDE SEQUENCE [LARGE SCALE GENOMIC DNA]</scope>
    <source>
        <strain evidence="3">SA1</strain>
    </source>
</reference>